<dbReference type="InterPro" id="IPR036415">
    <property type="entry name" value="Lamin_tail_dom_sf"/>
</dbReference>
<dbReference type="Pfam" id="PF13290">
    <property type="entry name" value="CHB_HEX_C_1"/>
    <property type="match status" value="1"/>
</dbReference>
<gene>
    <name evidence="2" type="ORF">S01H1_25860</name>
</gene>
<sequence length="283" mass="30647">IPPGCACADLDGHTLVDFDDFAFLAQDWGKGGIGLVINELMAENDSYIQDPCGEYDDWFEIHNPTDSPIDIAGMWVEDADRPAWQIPESYIIPGGGYVVLWADRDTHQGPLHVDFKLSAGGDTISLYADDNGQPGTLIDTVTFDDDDVLPDYSYGRYPDAFDSWYTMDDPTPGTANTVGLAGEVYFSRPSGTFTSSFDLGLTTKSPTAQIYYTTDRSIPTDSSTIYSGPISIGTSNTTVIRARAYDAGLQAGSVTTQSYIPLASDVQSFNSNLPVVVLDTFGF</sequence>
<protein>
    <recommendedName>
        <fullName evidence="1">LTD domain-containing protein</fullName>
    </recommendedName>
</protein>
<dbReference type="PROSITE" id="PS51841">
    <property type="entry name" value="LTD"/>
    <property type="match status" value="1"/>
</dbReference>
<dbReference type="AlphaFoldDB" id="X0TGW3"/>
<organism evidence="2">
    <name type="scientific">marine sediment metagenome</name>
    <dbReference type="NCBI Taxonomy" id="412755"/>
    <lineage>
        <taxon>unclassified sequences</taxon>
        <taxon>metagenomes</taxon>
        <taxon>ecological metagenomes</taxon>
    </lineage>
</organism>
<comment type="caution">
    <text evidence="2">The sequence shown here is derived from an EMBL/GenBank/DDBJ whole genome shotgun (WGS) entry which is preliminary data.</text>
</comment>
<evidence type="ECO:0000259" key="1">
    <source>
        <dbReference type="PROSITE" id="PS51841"/>
    </source>
</evidence>
<name>X0TGW3_9ZZZZ</name>
<dbReference type="InterPro" id="IPR059177">
    <property type="entry name" value="GH29D-like_dom"/>
</dbReference>
<feature type="domain" description="LTD" evidence="1">
    <location>
        <begin position="21"/>
        <end position="145"/>
    </location>
</feature>
<dbReference type="Pfam" id="PF00932">
    <property type="entry name" value="LTD"/>
    <property type="match status" value="1"/>
</dbReference>
<feature type="non-terminal residue" evidence="2">
    <location>
        <position position="283"/>
    </location>
</feature>
<feature type="non-terminal residue" evidence="2">
    <location>
        <position position="1"/>
    </location>
</feature>
<dbReference type="InterPro" id="IPR001322">
    <property type="entry name" value="Lamin_tail_dom"/>
</dbReference>
<dbReference type="SUPFAM" id="SSF74853">
    <property type="entry name" value="Lamin A/C globular tail domain"/>
    <property type="match status" value="1"/>
</dbReference>
<dbReference type="Gene3D" id="2.60.40.1260">
    <property type="entry name" value="Lamin Tail domain"/>
    <property type="match status" value="1"/>
</dbReference>
<reference evidence="2" key="1">
    <citation type="journal article" date="2014" name="Front. Microbiol.">
        <title>High frequency of phylogenetically diverse reductive dehalogenase-homologous genes in deep subseafloor sedimentary metagenomes.</title>
        <authorList>
            <person name="Kawai M."/>
            <person name="Futagami T."/>
            <person name="Toyoda A."/>
            <person name="Takaki Y."/>
            <person name="Nishi S."/>
            <person name="Hori S."/>
            <person name="Arai W."/>
            <person name="Tsubouchi T."/>
            <person name="Morono Y."/>
            <person name="Uchiyama I."/>
            <person name="Ito T."/>
            <person name="Fujiyama A."/>
            <person name="Inagaki F."/>
            <person name="Takami H."/>
        </authorList>
    </citation>
    <scope>NUCLEOTIDE SEQUENCE</scope>
    <source>
        <strain evidence="2">Expedition CK06-06</strain>
    </source>
</reference>
<evidence type="ECO:0000313" key="2">
    <source>
        <dbReference type="EMBL" id="GAF92798.1"/>
    </source>
</evidence>
<proteinExistence type="predicted"/>
<accession>X0TGW3</accession>
<dbReference type="EMBL" id="BARS01015646">
    <property type="protein sequence ID" value="GAF92798.1"/>
    <property type="molecule type" value="Genomic_DNA"/>
</dbReference>